<evidence type="ECO:0000313" key="2">
    <source>
        <dbReference type="Proteomes" id="UP000238034"/>
    </source>
</evidence>
<gene>
    <name evidence="1" type="ORF">B0I27_11537</name>
</gene>
<organism evidence="1 2">
    <name type="scientific">Arcticibacter pallidicorallinus</name>
    <dbReference type="NCBI Taxonomy" id="1259464"/>
    <lineage>
        <taxon>Bacteria</taxon>
        <taxon>Pseudomonadati</taxon>
        <taxon>Bacteroidota</taxon>
        <taxon>Sphingobacteriia</taxon>
        <taxon>Sphingobacteriales</taxon>
        <taxon>Sphingobacteriaceae</taxon>
        <taxon>Arcticibacter</taxon>
    </lineage>
</organism>
<accession>A0A2T0TRM7</accession>
<dbReference type="AlphaFoldDB" id="A0A2T0TRM7"/>
<reference evidence="1 2" key="1">
    <citation type="submission" date="2018-03" db="EMBL/GenBank/DDBJ databases">
        <title>Genomic Encyclopedia of Type Strains, Phase III (KMG-III): the genomes of soil and plant-associated and newly described type strains.</title>
        <authorList>
            <person name="Whitman W."/>
        </authorList>
    </citation>
    <scope>NUCLEOTIDE SEQUENCE [LARGE SCALE GENOMIC DNA]</scope>
    <source>
        <strain evidence="1 2">CGMCC 1.9313</strain>
    </source>
</reference>
<proteinExistence type="predicted"/>
<protein>
    <submittedName>
        <fullName evidence="1">Uncharacterized protein</fullName>
    </submittedName>
</protein>
<dbReference type="Proteomes" id="UP000238034">
    <property type="component" value="Unassembled WGS sequence"/>
</dbReference>
<name>A0A2T0TRM7_9SPHI</name>
<comment type="caution">
    <text evidence="1">The sequence shown here is derived from an EMBL/GenBank/DDBJ whole genome shotgun (WGS) entry which is preliminary data.</text>
</comment>
<dbReference type="EMBL" id="PVTH01000015">
    <property type="protein sequence ID" value="PRY48336.1"/>
    <property type="molecule type" value="Genomic_DNA"/>
</dbReference>
<evidence type="ECO:0000313" key="1">
    <source>
        <dbReference type="EMBL" id="PRY48336.1"/>
    </source>
</evidence>
<keyword evidence="2" id="KW-1185">Reference proteome</keyword>
<sequence>MRSESWSWHPYLYNPGYYDKTDVYYLETNLYNAKTEELIWAAQSETYDPSSITDFLKGYVKSNYERMQKDGLIGENAQ</sequence>